<dbReference type="PANTHER" id="PTHR43767">
    <property type="entry name" value="LONG-CHAIN-FATTY-ACID--COA LIGASE"/>
    <property type="match status" value="1"/>
</dbReference>
<dbReference type="InterPro" id="IPR020845">
    <property type="entry name" value="AMP-binding_CS"/>
</dbReference>
<dbReference type="RefSeq" id="WP_344025567.1">
    <property type="nucleotide sequence ID" value="NZ_BAAAJK010000027.1"/>
</dbReference>
<dbReference type="PANTHER" id="PTHR43767:SF1">
    <property type="entry name" value="NONRIBOSOMAL PEPTIDE SYNTHASE PES1 (EUROFUNG)-RELATED"/>
    <property type="match status" value="1"/>
</dbReference>
<protein>
    <submittedName>
        <fullName evidence="3">Long-chain fatty acid--CoA ligase</fullName>
    </submittedName>
</protein>
<dbReference type="Gene3D" id="3.30.300.30">
    <property type="match status" value="1"/>
</dbReference>
<dbReference type="Pfam" id="PF13193">
    <property type="entry name" value="AMP-binding_C"/>
    <property type="match status" value="1"/>
</dbReference>
<dbReference type="PROSITE" id="PS00455">
    <property type="entry name" value="AMP_BINDING"/>
    <property type="match status" value="1"/>
</dbReference>
<evidence type="ECO:0000313" key="3">
    <source>
        <dbReference type="EMBL" id="GAA1395108.1"/>
    </source>
</evidence>
<dbReference type="Pfam" id="PF00501">
    <property type="entry name" value="AMP-binding"/>
    <property type="match status" value="1"/>
</dbReference>
<keyword evidence="4" id="KW-1185">Reference proteome</keyword>
<reference evidence="3 4" key="1">
    <citation type="journal article" date="2019" name="Int. J. Syst. Evol. Microbiol.">
        <title>The Global Catalogue of Microorganisms (GCM) 10K type strain sequencing project: providing services to taxonomists for standard genome sequencing and annotation.</title>
        <authorList>
            <consortium name="The Broad Institute Genomics Platform"/>
            <consortium name="The Broad Institute Genome Sequencing Center for Infectious Disease"/>
            <person name="Wu L."/>
            <person name="Ma J."/>
        </authorList>
    </citation>
    <scope>NUCLEOTIDE SEQUENCE [LARGE SCALE GENOMIC DNA]</scope>
    <source>
        <strain evidence="3 4">JCM 11896</strain>
    </source>
</reference>
<dbReference type="GO" id="GO:0016874">
    <property type="term" value="F:ligase activity"/>
    <property type="evidence" value="ECO:0007669"/>
    <property type="project" value="UniProtKB-KW"/>
</dbReference>
<dbReference type="InterPro" id="IPR042099">
    <property type="entry name" value="ANL_N_sf"/>
</dbReference>
<evidence type="ECO:0000259" key="2">
    <source>
        <dbReference type="Pfam" id="PF13193"/>
    </source>
</evidence>
<feature type="domain" description="AMP-binding enzyme C-terminal" evidence="2">
    <location>
        <begin position="399"/>
        <end position="470"/>
    </location>
</feature>
<dbReference type="SUPFAM" id="SSF56801">
    <property type="entry name" value="Acetyl-CoA synthetase-like"/>
    <property type="match status" value="1"/>
</dbReference>
<accession>A0ABN1Y178</accession>
<evidence type="ECO:0000313" key="4">
    <source>
        <dbReference type="Proteomes" id="UP001501414"/>
    </source>
</evidence>
<proteinExistence type="predicted"/>
<sequence>MRRTPDDVREVRSHERVAHWAAADPDRPALGYAGRWMTYAEWHERSRRRAGSLRGDVSPVALLYDVADVTEFAVSYVAAHAAGRPALVLNPKVPAHDLRRQIDFAGAGTVLGSAGRTVRPAAAPRGEPLLDRWGHPMAEISFSSGTTGEPKGILLSHWALAWAAVMATQLAFAGRVSFDQPGEPIGGHDTIVSAFPAGSAATTNGLLNVGLDAGARMHVLPKFDAATFGEFMRSVQGTVFYGAPAHLALWRQAEPDAVPSARTYVVIGQSPAGVDVDWFLARPGGARLVNAYALTETCAGMTVAIDSDAHGAGRPLDGVEIRLVDADGRDVEREGELVMRSFGMMEGYLDRPDLTAERVRDGWVHTGDVVERRGDAYVIRGRVGDRINRGGYKFDPFDVEDVAARVPGVTGAVACAIPHPVLGEDVGLAVEVVAGHDPEAVREAVATALGAALPSFKIPRDVRVVAKIPRGGLDKPSRTAVAAWFTEDDADEVKEKV</sequence>
<organism evidence="3 4">
    <name type="scientific">Pseudonocardia kongjuensis</name>
    <dbReference type="NCBI Taxonomy" id="102227"/>
    <lineage>
        <taxon>Bacteria</taxon>
        <taxon>Bacillati</taxon>
        <taxon>Actinomycetota</taxon>
        <taxon>Actinomycetes</taxon>
        <taxon>Pseudonocardiales</taxon>
        <taxon>Pseudonocardiaceae</taxon>
        <taxon>Pseudonocardia</taxon>
    </lineage>
</organism>
<dbReference type="EMBL" id="BAAAJK010000027">
    <property type="protein sequence ID" value="GAA1395108.1"/>
    <property type="molecule type" value="Genomic_DNA"/>
</dbReference>
<comment type="caution">
    <text evidence="3">The sequence shown here is derived from an EMBL/GenBank/DDBJ whole genome shotgun (WGS) entry which is preliminary data.</text>
</comment>
<evidence type="ECO:0000259" key="1">
    <source>
        <dbReference type="Pfam" id="PF00501"/>
    </source>
</evidence>
<dbReference type="InterPro" id="IPR050237">
    <property type="entry name" value="ATP-dep_AMP-bd_enzyme"/>
</dbReference>
<dbReference type="InterPro" id="IPR000873">
    <property type="entry name" value="AMP-dep_synth/lig_dom"/>
</dbReference>
<dbReference type="Gene3D" id="3.40.50.12780">
    <property type="entry name" value="N-terminal domain of ligase-like"/>
    <property type="match status" value="1"/>
</dbReference>
<dbReference type="InterPro" id="IPR045851">
    <property type="entry name" value="AMP-bd_C_sf"/>
</dbReference>
<gene>
    <name evidence="3" type="ORF">GCM10009613_44310</name>
</gene>
<name>A0ABN1Y178_9PSEU</name>
<dbReference type="Proteomes" id="UP001501414">
    <property type="component" value="Unassembled WGS sequence"/>
</dbReference>
<keyword evidence="3" id="KW-0436">Ligase</keyword>
<dbReference type="InterPro" id="IPR025110">
    <property type="entry name" value="AMP-bd_C"/>
</dbReference>
<feature type="domain" description="AMP-dependent synthetase/ligase" evidence="1">
    <location>
        <begin position="18"/>
        <end position="349"/>
    </location>
</feature>